<evidence type="ECO:0000313" key="3">
    <source>
        <dbReference type="Proteomes" id="UP000027442"/>
    </source>
</evidence>
<protein>
    <recommendedName>
        <fullName evidence="4">Lipoprotein</fullName>
    </recommendedName>
</protein>
<name>A0A069QFH1_HOYLO</name>
<proteinExistence type="predicted"/>
<accession>A0A069QFH1</accession>
<dbReference type="PATRIC" id="fig|1122985.7.peg.2550"/>
<feature type="signal peptide" evidence="1">
    <location>
        <begin position="1"/>
        <end position="33"/>
    </location>
</feature>
<gene>
    <name evidence="2" type="ORF">HMPREF1991_02463</name>
</gene>
<evidence type="ECO:0000313" key="2">
    <source>
        <dbReference type="EMBL" id="KDR51442.1"/>
    </source>
</evidence>
<dbReference type="AlphaFoldDB" id="A0A069QFH1"/>
<organism evidence="2 3">
    <name type="scientific">Hoylesella loescheii DSM 19665 = JCM 12249 = ATCC 15930</name>
    <dbReference type="NCBI Taxonomy" id="1122985"/>
    <lineage>
        <taxon>Bacteria</taxon>
        <taxon>Pseudomonadati</taxon>
        <taxon>Bacteroidota</taxon>
        <taxon>Bacteroidia</taxon>
        <taxon>Bacteroidales</taxon>
        <taxon>Prevotellaceae</taxon>
        <taxon>Hoylesella</taxon>
    </lineage>
</organism>
<keyword evidence="1" id="KW-0732">Signal</keyword>
<dbReference type="HOGENOM" id="CLU_1395240_0_0_10"/>
<evidence type="ECO:0000256" key="1">
    <source>
        <dbReference type="SAM" id="SignalP"/>
    </source>
</evidence>
<sequence length="195" mass="21808">MYIPLPLVKPKTMKQLKSSLLVVATLALLSACSADEEKKKYTPAVASSVESTVYVEVRDGGEVSSPSTLLYDGRFSVFGKASGRTLSVSADKLDDVKVYRFSADLPDQSVMKYWDTDEGKRGEGYADVVITIDRVKVPLRFHYRYSAMPNAEKMLGGTSIVIKTVEWQGKTIDPYQHNKHFKIVLRKQEQGYSVE</sequence>
<keyword evidence="3" id="KW-1185">Reference proteome</keyword>
<dbReference type="EMBL" id="JNGW01000106">
    <property type="protein sequence ID" value="KDR51442.1"/>
    <property type="molecule type" value="Genomic_DNA"/>
</dbReference>
<reference evidence="2 3" key="1">
    <citation type="submission" date="2013-08" db="EMBL/GenBank/DDBJ databases">
        <authorList>
            <person name="Weinstock G."/>
            <person name="Sodergren E."/>
            <person name="Wylie T."/>
            <person name="Fulton L."/>
            <person name="Fulton R."/>
            <person name="Fronick C."/>
            <person name="O'Laughlin M."/>
            <person name="Godfrey J."/>
            <person name="Miner T."/>
            <person name="Herter B."/>
            <person name="Appelbaum E."/>
            <person name="Cordes M."/>
            <person name="Lek S."/>
            <person name="Wollam A."/>
            <person name="Pepin K.H."/>
            <person name="Palsikar V.B."/>
            <person name="Mitreva M."/>
            <person name="Wilson R.K."/>
        </authorList>
    </citation>
    <scope>NUCLEOTIDE SEQUENCE [LARGE SCALE GENOMIC DNA]</scope>
    <source>
        <strain evidence="2 3">ATCC 15930</strain>
    </source>
</reference>
<comment type="caution">
    <text evidence="2">The sequence shown here is derived from an EMBL/GenBank/DDBJ whole genome shotgun (WGS) entry which is preliminary data.</text>
</comment>
<feature type="chain" id="PRO_5001668057" description="Lipoprotein" evidence="1">
    <location>
        <begin position="34"/>
        <end position="195"/>
    </location>
</feature>
<evidence type="ECO:0008006" key="4">
    <source>
        <dbReference type="Google" id="ProtNLM"/>
    </source>
</evidence>
<dbReference type="Proteomes" id="UP000027442">
    <property type="component" value="Unassembled WGS sequence"/>
</dbReference>